<feature type="repeat" description="WD" evidence="3">
    <location>
        <begin position="1258"/>
        <end position="1299"/>
    </location>
</feature>
<feature type="repeat" description="WD" evidence="3">
    <location>
        <begin position="1129"/>
        <end position="1170"/>
    </location>
</feature>
<evidence type="ECO:0000259" key="4">
    <source>
        <dbReference type="Pfam" id="PF20703"/>
    </source>
</evidence>
<dbReference type="PRINTS" id="PR00320">
    <property type="entry name" value="GPROTEINBRPT"/>
</dbReference>
<feature type="repeat" description="WD" evidence="3">
    <location>
        <begin position="1172"/>
        <end position="1213"/>
    </location>
</feature>
<dbReference type="Gene3D" id="2.130.10.10">
    <property type="entry name" value="YVTN repeat-like/Quinoprotein amine dehydrogenase"/>
    <property type="match status" value="5"/>
</dbReference>
<dbReference type="EMBL" id="JBHSBC010000022">
    <property type="protein sequence ID" value="MFC3983048.1"/>
    <property type="molecule type" value="Genomic_DNA"/>
</dbReference>
<accession>A0ABV8F6Y7</accession>
<organism evidence="5 6">
    <name type="scientific">Streptosporangium jomthongense</name>
    <dbReference type="NCBI Taxonomy" id="1193683"/>
    <lineage>
        <taxon>Bacteria</taxon>
        <taxon>Bacillati</taxon>
        <taxon>Actinomycetota</taxon>
        <taxon>Actinomycetes</taxon>
        <taxon>Streptosporangiales</taxon>
        <taxon>Streptosporangiaceae</taxon>
        <taxon>Streptosporangium</taxon>
    </lineage>
</organism>
<dbReference type="PROSITE" id="PS50082">
    <property type="entry name" value="WD_REPEATS_2"/>
    <property type="match status" value="12"/>
</dbReference>
<keyword evidence="1 3" id="KW-0853">WD repeat</keyword>
<dbReference type="RefSeq" id="WP_386191885.1">
    <property type="nucleotide sequence ID" value="NZ_JBHSBC010000022.1"/>
</dbReference>
<protein>
    <recommendedName>
        <fullName evidence="4">Novel STAND NTPase 1 domain-containing protein</fullName>
    </recommendedName>
</protein>
<keyword evidence="2" id="KW-0677">Repeat</keyword>
<dbReference type="PROSITE" id="PS50294">
    <property type="entry name" value="WD_REPEATS_REGION"/>
    <property type="match status" value="10"/>
</dbReference>
<evidence type="ECO:0000256" key="3">
    <source>
        <dbReference type="PROSITE-ProRule" id="PRU00221"/>
    </source>
</evidence>
<feature type="repeat" description="WD" evidence="3">
    <location>
        <begin position="1215"/>
        <end position="1256"/>
    </location>
</feature>
<feature type="repeat" description="WD" evidence="3">
    <location>
        <begin position="1093"/>
        <end position="1127"/>
    </location>
</feature>
<evidence type="ECO:0000313" key="5">
    <source>
        <dbReference type="EMBL" id="MFC3983048.1"/>
    </source>
</evidence>
<dbReference type="PANTHER" id="PTHR44019:SF8">
    <property type="entry name" value="POC1 CENTRIOLAR PROTEIN HOMOLOG"/>
    <property type="match status" value="1"/>
</dbReference>
<dbReference type="InterPro" id="IPR015943">
    <property type="entry name" value="WD40/YVTN_repeat-like_dom_sf"/>
</dbReference>
<dbReference type="InterPro" id="IPR001680">
    <property type="entry name" value="WD40_rpt"/>
</dbReference>
<feature type="repeat" description="WD" evidence="3">
    <location>
        <begin position="879"/>
        <end position="902"/>
    </location>
</feature>
<feature type="repeat" description="WD" evidence="3">
    <location>
        <begin position="836"/>
        <end position="877"/>
    </location>
</feature>
<sequence>MERQEASDGVPLSPEQISAAQQGARGWVLRAAGRQLAKATPRLLLATLCASALTPLALAEPGLAVQLAGMNVIGSVGGNMLATVISSALDTAIARTGGTEEERAARLEEELAVRLEEALRLGDARADALAEALVATLEAVDATRAALGEALAGGHAELLERMASGFAELGRQNTALAPMLERLDAAAGEIQEILYQQDAERRHQTALLVTVRDRLNVLERRLTTGVSSAPEPQWIGGCPYQGLAPFGPAQATVFHGRGQAVSRLVAMVNGGGLVVVTGASGVGKSSLLHAGLLPTLTAPSPHHDLDDAHQITFTPGTTPLRRLARELAVPCGADSGAVLGELREDPAQAADWTRQMLSAVMIRRRQQGGNGEGPRKVVMVVDQFEELFTLSAEGPAERAAFVDALHSIATGGSGVVVVAVRGDFVVEHCAAHSALARALEERMFVLEPMREAELLRAITGPAAAAGLEVEKDLAEQVVRELAGHLRAPEDVGTALPLLSMTMVRIWENRDGDRLTRQGYDRSGGVASAVQDAAERVYGRLDPEQQEISRRVIMALVLLNDDGHVVRRRLSVDELTVLCAERPEAVREVVTAFTEDRLMVTTETVELAHDVLTTAWSRLRGWLDDDRVDRILHGKIEKAAAEWDAKERESSFLYHGAQLEHAGTAGARWRADPRRGLRLTSVAEEFLRAGTAAAARNRRLWRTVLVGLGVLGVGLVGVSVFLVFSNQEVGRQRDAVQQRSNEIMSRQVAAHSETLSADPVTSARLAVAAWAIAPTDEARAGLVAVLSRPERAVLAGRAGAVESVAFSPDGSRLATAETGGAVRLWDTATYRRLGSPMTGHEGAVRSVAFSPDGTRLATAGSDGTTRVWDLTTHEQLGAPMKGHDDEIQSVAFSPDGSRLVTTGGKTHMWDLTTRERVGAPMAGTWSAAFSPDGSRLVTADDDGAVHLWDTRTHARIGAPMKGHDGVVWSVAFSPDGSRVASAGIDGTVRIWDTASREQVGSPMTGHKGAVRSVAFSPDGAQLATVGDDGTARVWDPATHRQIGAPMSSHQHPSSVAFSPDGARLATSGNDGVRLWDVTVHRQVGVPMGRLGGSVRKAVFSPDRTRLFTTGGDGAAQLWDLATRRPLGDPLAGHVGELFSVALSPDGTRLATAGGDGTVRLWDVINHRRLGEPLVGHTGPVESVAFSPDGSRLATTGDDGTARIWDLATYRQLGKPVSEGQGPLFSAVFSPDGSRLAVAGSDGAVRVWDPETRRQLGDPFVGHKGPVFSIAFDPSGSRLASAGGDGTARLWEVATHRQIRAPLTGHEGPVQTVAFSPDGTRLATAGGDGTARLWEVATHRQIGDSLTAHEGPVYSAAFSSDGSRLVTTGMTVRIWDVELPDELAGAVCAVAGRPFDQREWRRFIPYEPYRQSCSAPR</sequence>
<dbReference type="InterPro" id="IPR011047">
    <property type="entry name" value="Quinoprotein_ADH-like_sf"/>
</dbReference>
<dbReference type="InterPro" id="IPR020472">
    <property type="entry name" value="WD40_PAC1"/>
</dbReference>
<feature type="domain" description="Novel STAND NTPase 1" evidence="4">
    <location>
        <begin position="239"/>
        <end position="649"/>
    </location>
</feature>
<dbReference type="InterPro" id="IPR049052">
    <property type="entry name" value="nSTAND1"/>
</dbReference>
<feature type="repeat" description="WD" evidence="3">
    <location>
        <begin position="1002"/>
        <end position="1043"/>
    </location>
</feature>
<reference evidence="6" key="1">
    <citation type="journal article" date="2019" name="Int. J. Syst. Evol. Microbiol.">
        <title>The Global Catalogue of Microorganisms (GCM) 10K type strain sequencing project: providing services to taxonomists for standard genome sequencing and annotation.</title>
        <authorList>
            <consortium name="The Broad Institute Genomics Platform"/>
            <consortium name="The Broad Institute Genome Sequencing Center for Infectious Disease"/>
            <person name="Wu L."/>
            <person name="Ma J."/>
        </authorList>
    </citation>
    <scope>NUCLEOTIDE SEQUENCE [LARGE SCALE GENOMIC DNA]</scope>
    <source>
        <strain evidence="6">TBRC 7912</strain>
    </source>
</reference>
<evidence type="ECO:0000256" key="1">
    <source>
        <dbReference type="ARBA" id="ARBA00022574"/>
    </source>
</evidence>
<comment type="caution">
    <text evidence="5">The sequence shown here is derived from an EMBL/GenBank/DDBJ whole genome shotgun (WGS) entry which is preliminary data.</text>
</comment>
<gene>
    <name evidence="5" type="ORF">ACFOYY_23150</name>
</gene>
<dbReference type="Proteomes" id="UP001595698">
    <property type="component" value="Unassembled WGS sequence"/>
</dbReference>
<feature type="repeat" description="WD" evidence="3">
    <location>
        <begin position="793"/>
        <end position="834"/>
    </location>
</feature>
<dbReference type="SMART" id="SM00320">
    <property type="entry name" value="WD40"/>
    <property type="match status" value="14"/>
</dbReference>
<dbReference type="CDD" id="cd00200">
    <property type="entry name" value="WD40"/>
    <property type="match status" value="2"/>
</dbReference>
<dbReference type="SUPFAM" id="SSF52540">
    <property type="entry name" value="P-loop containing nucleoside triphosphate hydrolases"/>
    <property type="match status" value="1"/>
</dbReference>
<dbReference type="InterPro" id="IPR050505">
    <property type="entry name" value="WDR55/POC1"/>
</dbReference>
<feature type="repeat" description="WD" evidence="3">
    <location>
        <begin position="925"/>
        <end position="957"/>
    </location>
</feature>
<dbReference type="Pfam" id="PF20703">
    <property type="entry name" value="nSTAND1"/>
    <property type="match status" value="1"/>
</dbReference>
<proteinExistence type="predicted"/>
<dbReference type="PANTHER" id="PTHR44019">
    <property type="entry name" value="WD REPEAT-CONTAINING PROTEIN 55"/>
    <property type="match status" value="1"/>
</dbReference>
<name>A0ABV8F6Y7_9ACTN</name>
<dbReference type="Pfam" id="PF00400">
    <property type="entry name" value="WD40"/>
    <property type="match status" value="14"/>
</dbReference>
<evidence type="ECO:0000313" key="6">
    <source>
        <dbReference type="Proteomes" id="UP001595698"/>
    </source>
</evidence>
<dbReference type="SUPFAM" id="SSF50998">
    <property type="entry name" value="Quinoprotein alcohol dehydrogenase-like"/>
    <property type="match status" value="2"/>
</dbReference>
<dbReference type="PROSITE" id="PS00678">
    <property type="entry name" value="WD_REPEATS_1"/>
    <property type="match status" value="7"/>
</dbReference>
<keyword evidence="6" id="KW-1185">Reference proteome</keyword>
<dbReference type="InterPro" id="IPR019775">
    <property type="entry name" value="WD40_repeat_CS"/>
</dbReference>
<feature type="repeat" description="WD" evidence="3">
    <location>
        <begin position="1301"/>
        <end position="1342"/>
    </location>
</feature>
<evidence type="ECO:0000256" key="2">
    <source>
        <dbReference type="ARBA" id="ARBA00022737"/>
    </source>
</evidence>
<feature type="repeat" description="WD" evidence="3">
    <location>
        <begin position="959"/>
        <end position="1000"/>
    </location>
</feature>
<dbReference type="InterPro" id="IPR027417">
    <property type="entry name" value="P-loop_NTPase"/>
</dbReference>